<dbReference type="Gene3D" id="3.40.30.10">
    <property type="entry name" value="Glutaredoxin"/>
    <property type="match status" value="1"/>
</dbReference>
<gene>
    <name evidence="7" type="ORF">CWE09_07805</name>
</gene>
<keyword evidence="3" id="KW-1015">Disulfide bond</keyword>
<organism evidence="7 8">
    <name type="scientific">Aliidiomarina minuta</name>
    <dbReference type="NCBI Taxonomy" id="880057"/>
    <lineage>
        <taxon>Bacteria</taxon>
        <taxon>Pseudomonadati</taxon>
        <taxon>Pseudomonadota</taxon>
        <taxon>Gammaproteobacteria</taxon>
        <taxon>Alteromonadales</taxon>
        <taxon>Idiomarinaceae</taxon>
        <taxon>Aliidiomarina</taxon>
    </lineage>
</organism>
<dbReference type="InterPro" id="IPR013766">
    <property type="entry name" value="Thioredoxin_domain"/>
</dbReference>
<keyword evidence="2" id="KW-0201">Cytochrome c-type biogenesis</keyword>
<name>A0A432W8W9_9GAMM</name>
<dbReference type="InterPro" id="IPR050553">
    <property type="entry name" value="Thioredoxin_ResA/DsbE_sf"/>
</dbReference>
<dbReference type="SUPFAM" id="SSF52833">
    <property type="entry name" value="Thioredoxin-like"/>
    <property type="match status" value="1"/>
</dbReference>
<protein>
    <recommendedName>
        <fullName evidence="6">Thioredoxin domain-containing protein</fullName>
    </recommendedName>
</protein>
<dbReference type="CDD" id="cd02966">
    <property type="entry name" value="TlpA_like_family"/>
    <property type="match status" value="1"/>
</dbReference>
<dbReference type="GO" id="GO:0030313">
    <property type="term" value="C:cell envelope"/>
    <property type="evidence" value="ECO:0007669"/>
    <property type="project" value="UniProtKB-SubCell"/>
</dbReference>
<comment type="caution">
    <text evidence="7">The sequence shown here is derived from an EMBL/GenBank/DDBJ whole genome shotgun (WGS) entry which is preliminary data.</text>
</comment>
<feature type="domain" description="Thioredoxin" evidence="6">
    <location>
        <begin position="52"/>
        <end position="190"/>
    </location>
</feature>
<keyword evidence="5" id="KW-1133">Transmembrane helix</keyword>
<evidence type="ECO:0000259" key="6">
    <source>
        <dbReference type="PROSITE" id="PS51352"/>
    </source>
</evidence>
<dbReference type="OrthoDB" id="9799347at2"/>
<dbReference type="Pfam" id="PF08534">
    <property type="entry name" value="Redoxin"/>
    <property type="match status" value="1"/>
</dbReference>
<evidence type="ECO:0000313" key="7">
    <source>
        <dbReference type="EMBL" id="RUO26597.1"/>
    </source>
</evidence>
<keyword evidence="4" id="KW-0676">Redox-active center</keyword>
<reference evidence="7 8" key="1">
    <citation type="journal article" date="2011" name="Front. Microbiol.">
        <title>Genomic signatures of strain selection and enhancement in Bacillus atrophaeus var. globigii, a historical biowarfare simulant.</title>
        <authorList>
            <person name="Gibbons H.S."/>
            <person name="Broomall S.M."/>
            <person name="McNew L.A."/>
            <person name="Daligault H."/>
            <person name="Chapman C."/>
            <person name="Bruce D."/>
            <person name="Karavis M."/>
            <person name="Krepps M."/>
            <person name="McGregor P.A."/>
            <person name="Hong C."/>
            <person name="Park K.H."/>
            <person name="Akmal A."/>
            <person name="Feldman A."/>
            <person name="Lin J.S."/>
            <person name="Chang W.E."/>
            <person name="Higgs B.W."/>
            <person name="Demirev P."/>
            <person name="Lindquist J."/>
            <person name="Liem A."/>
            <person name="Fochler E."/>
            <person name="Read T.D."/>
            <person name="Tapia R."/>
            <person name="Johnson S."/>
            <person name="Bishop-Lilly K.A."/>
            <person name="Detter C."/>
            <person name="Han C."/>
            <person name="Sozhamannan S."/>
            <person name="Rosenzweig C.N."/>
            <person name="Skowronski E.W."/>
        </authorList>
    </citation>
    <scope>NUCLEOTIDE SEQUENCE [LARGE SCALE GENOMIC DNA]</scope>
    <source>
        <strain evidence="7 8">MLST1</strain>
    </source>
</reference>
<evidence type="ECO:0000256" key="4">
    <source>
        <dbReference type="ARBA" id="ARBA00023284"/>
    </source>
</evidence>
<dbReference type="PANTHER" id="PTHR42852">
    <property type="entry name" value="THIOL:DISULFIDE INTERCHANGE PROTEIN DSBE"/>
    <property type="match status" value="1"/>
</dbReference>
<dbReference type="GO" id="GO:0015036">
    <property type="term" value="F:disulfide oxidoreductase activity"/>
    <property type="evidence" value="ECO:0007669"/>
    <property type="project" value="UniProtKB-ARBA"/>
</dbReference>
<proteinExistence type="predicted"/>
<dbReference type="GO" id="GO:0017004">
    <property type="term" value="P:cytochrome complex assembly"/>
    <property type="evidence" value="ECO:0007669"/>
    <property type="project" value="UniProtKB-KW"/>
</dbReference>
<comment type="subcellular location">
    <subcellularLocation>
        <location evidence="1">Cell envelope</location>
    </subcellularLocation>
</comment>
<keyword evidence="5" id="KW-0472">Membrane</keyword>
<dbReference type="EMBL" id="PIPL01000001">
    <property type="protein sequence ID" value="RUO26597.1"/>
    <property type="molecule type" value="Genomic_DNA"/>
</dbReference>
<dbReference type="Proteomes" id="UP000288293">
    <property type="component" value="Unassembled WGS sequence"/>
</dbReference>
<keyword evidence="5" id="KW-0812">Transmembrane</keyword>
<evidence type="ECO:0000256" key="3">
    <source>
        <dbReference type="ARBA" id="ARBA00023157"/>
    </source>
</evidence>
<dbReference type="InterPro" id="IPR013740">
    <property type="entry name" value="Redoxin"/>
</dbReference>
<dbReference type="InterPro" id="IPR036249">
    <property type="entry name" value="Thioredoxin-like_sf"/>
</dbReference>
<sequence>MLFVLIIALTCLFIAALVYIVRRQQGKSAALPAVYTAMVGLALSGGVFTFVMQQGTQLPRAELVDMQQNTGELAEYFDGRPMVVNLWASWCPPCVREMPMLEEAENDHPDVRFVFINQREHPDLVTEFLTQHSLKLDTVLLDASGGFASAVGAHAMPTTLFFDADARLQKRFYGEVDQETLDEGLGLIRGGE</sequence>
<evidence type="ECO:0000256" key="2">
    <source>
        <dbReference type="ARBA" id="ARBA00022748"/>
    </source>
</evidence>
<dbReference type="AlphaFoldDB" id="A0A432W8W9"/>
<dbReference type="PROSITE" id="PS51352">
    <property type="entry name" value="THIOREDOXIN_2"/>
    <property type="match status" value="1"/>
</dbReference>
<dbReference type="RefSeq" id="WP_126803406.1">
    <property type="nucleotide sequence ID" value="NZ_PIPL01000001.1"/>
</dbReference>
<dbReference type="PANTHER" id="PTHR42852:SF6">
    <property type="entry name" value="THIOL:DISULFIDE INTERCHANGE PROTEIN DSBE"/>
    <property type="match status" value="1"/>
</dbReference>
<evidence type="ECO:0000313" key="8">
    <source>
        <dbReference type="Proteomes" id="UP000288293"/>
    </source>
</evidence>
<dbReference type="PROSITE" id="PS00194">
    <property type="entry name" value="THIOREDOXIN_1"/>
    <property type="match status" value="1"/>
</dbReference>
<evidence type="ECO:0000256" key="5">
    <source>
        <dbReference type="SAM" id="Phobius"/>
    </source>
</evidence>
<accession>A0A432W8W9</accession>
<keyword evidence="8" id="KW-1185">Reference proteome</keyword>
<dbReference type="InterPro" id="IPR017937">
    <property type="entry name" value="Thioredoxin_CS"/>
</dbReference>
<evidence type="ECO:0000256" key="1">
    <source>
        <dbReference type="ARBA" id="ARBA00004196"/>
    </source>
</evidence>
<feature type="transmembrane region" description="Helical" evidence="5">
    <location>
        <begin position="33"/>
        <end position="52"/>
    </location>
</feature>